<dbReference type="Gene3D" id="2.60.120.340">
    <property type="entry name" value="Nucleoplasmin core domain"/>
    <property type="match status" value="1"/>
</dbReference>
<feature type="compositionally biased region" description="Basic and acidic residues" evidence="6">
    <location>
        <begin position="222"/>
        <end position="278"/>
    </location>
</feature>
<dbReference type="PANTHER" id="PTHR43811">
    <property type="entry name" value="FKBP-TYPE PEPTIDYL-PROLYL CIS-TRANS ISOMERASE FKPA"/>
    <property type="match status" value="1"/>
</dbReference>
<evidence type="ECO:0000256" key="2">
    <source>
        <dbReference type="ARBA" id="ARBA00013194"/>
    </source>
</evidence>
<evidence type="ECO:0000256" key="5">
    <source>
        <dbReference type="PROSITE-ProRule" id="PRU00277"/>
    </source>
</evidence>
<dbReference type="SUPFAM" id="SSF54534">
    <property type="entry name" value="FKBP-like"/>
    <property type="match status" value="1"/>
</dbReference>
<keyword evidence="9" id="KW-1185">Reference proteome</keyword>
<sequence>MAFWGIEVKPGKPYTHRFDDERARLHLSQATLGTGSTAKKSIVQCNVGDKTPIYLCSLLPERIETCPLNLEFKEDGEVTFSVIGPHSVHLSGFFISESQDNLRDGYESDSYGEDIAETESDESTDYDTEDEYEDDFIDDDLDMFPPSPVRNSGVVIEELTDEKPANADENGISKRPKKKNQLSATDDNDNSLQRIVVKSGARVPVLESEDEDGFPISSPQMSKDDVPNTKGKAEEIKDKRTDEEAKRKKRKGDPAHAKSLKRKVDAIILDDKQERENGQPDDSSLAATQVVPENDMKQKKKNKKKKARSKKVEEEAHESGIGSKNNCQFEEATARDTNQALPVGKELDEKLTTEKSLDIDADLTTDENHSKEKKKKKKKEKSKNQETKANANVEQTVMDGDPSTAEIQEKTEAKPFQVRSFPNGLVIEELAMGKPDGKKAAPGKKVSVHYIGKLKKNEKIFDSNVGRAPFKFRLGVGQVIKGWDVGVNGMRVGDKRRLTIPPAMGYGARGAGGAIPPNSWLVFDVELVDVR</sequence>
<feature type="compositionally biased region" description="Basic and acidic residues" evidence="6">
    <location>
        <begin position="345"/>
        <end position="358"/>
    </location>
</feature>
<feature type="region of interest" description="Disordered" evidence="6">
    <location>
        <begin position="104"/>
        <end position="129"/>
    </location>
</feature>
<feature type="domain" description="PPIase FKBP-type" evidence="7">
    <location>
        <begin position="443"/>
        <end position="531"/>
    </location>
</feature>
<organism evidence="8 9">
    <name type="scientific">Nyssa sinensis</name>
    <dbReference type="NCBI Taxonomy" id="561372"/>
    <lineage>
        <taxon>Eukaryota</taxon>
        <taxon>Viridiplantae</taxon>
        <taxon>Streptophyta</taxon>
        <taxon>Embryophyta</taxon>
        <taxon>Tracheophyta</taxon>
        <taxon>Spermatophyta</taxon>
        <taxon>Magnoliopsida</taxon>
        <taxon>eudicotyledons</taxon>
        <taxon>Gunneridae</taxon>
        <taxon>Pentapetalae</taxon>
        <taxon>asterids</taxon>
        <taxon>Cornales</taxon>
        <taxon>Nyssaceae</taxon>
        <taxon>Nyssa</taxon>
    </lineage>
</organism>
<dbReference type="EMBL" id="CM018037">
    <property type="protein sequence ID" value="KAA8539828.1"/>
    <property type="molecule type" value="Genomic_DNA"/>
</dbReference>
<gene>
    <name evidence="8" type="ORF">F0562_026520</name>
</gene>
<dbReference type="PANTHER" id="PTHR43811:SF19">
    <property type="entry name" value="39 KDA FK506-BINDING NUCLEAR PROTEIN"/>
    <property type="match status" value="1"/>
</dbReference>
<feature type="compositionally biased region" description="Basic residues" evidence="6">
    <location>
        <begin position="371"/>
        <end position="381"/>
    </location>
</feature>
<dbReference type="FunFam" id="3.10.50.40:FF:000006">
    <property type="entry name" value="Peptidyl-prolyl cis-trans isomerase"/>
    <property type="match status" value="1"/>
</dbReference>
<dbReference type="Gene3D" id="3.10.50.40">
    <property type="match status" value="1"/>
</dbReference>
<dbReference type="Pfam" id="PF17800">
    <property type="entry name" value="NPL"/>
    <property type="match status" value="1"/>
</dbReference>
<comment type="catalytic activity">
    <reaction evidence="1 5">
        <text>[protein]-peptidylproline (omega=180) = [protein]-peptidylproline (omega=0)</text>
        <dbReference type="Rhea" id="RHEA:16237"/>
        <dbReference type="Rhea" id="RHEA-COMP:10747"/>
        <dbReference type="Rhea" id="RHEA-COMP:10748"/>
        <dbReference type="ChEBI" id="CHEBI:83833"/>
        <dbReference type="ChEBI" id="CHEBI:83834"/>
        <dbReference type="EC" id="5.2.1.8"/>
    </reaction>
</comment>
<protein>
    <recommendedName>
        <fullName evidence="2 5">peptidylprolyl isomerase</fullName>
        <ecNumber evidence="2 5">5.2.1.8</ecNumber>
    </recommendedName>
</protein>
<feature type="region of interest" description="Disordered" evidence="6">
    <location>
        <begin position="157"/>
        <end position="394"/>
    </location>
</feature>
<dbReference type="InterPro" id="IPR001179">
    <property type="entry name" value="PPIase_FKBP_dom"/>
</dbReference>
<evidence type="ECO:0000256" key="1">
    <source>
        <dbReference type="ARBA" id="ARBA00000971"/>
    </source>
</evidence>
<dbReference type="GO" id="GO:0003755">
    <property type="term" value="F:peptidyl-prolyl cis-trans isomerase activity"/>
    <property type="evidence" value="ECO:0007669"/>
    <property type="project" value="UniProtKB-KW"/>
</dbReference>
<dbReference type="EC" id="5.2.1.8" evidence="2 5"/>
<dbReference type="InterPro" id="IPR046357">
    <property type="entry name" value="PPIase_dom_sf"/>
</dbReference>
<evidence type="ECO:0000313" key="8">
    <source>
        <dbReference type="EMBL" id="KAA8539828.1"/>
    </source>
</evidence>
<proteinExistence type="predicted"/>
<dbReference type="Pfam" id="PF00254">
    <property type="entry name" value="FKBP_C"/>
    <property type="match status" value="1"/>
</dbReference>
<dbReference type="OrthoDB" id="1902587at2759"/>
<dbReference type="AlphaFoldDB" id="A0A5J5BB44"/>
<feature type="compositionally biased region" description="Basic residues" evidence="6">
    <location>
        <begin position="298"/>
        <end position="309"/>
    </location>
</feature>
<evidence type="ECO:0000256" key="4">
    <source>
        <dbReference type="ARBA" id="ARBA00023235"/>
    </source>
</evidence>
<dbReference type="GO" id="GO:0005634">
    <property type="term" value="C:nucleus"/>
    <property type="evidence" value="ECO:0007669"/>
    <property type="project" value="UniProtKB-ARBA"/>
</dbReference>
<evidence type="ECO:0000259" key="7">
    <source>
        <dbReference type="PROSITE" id="PS50059"/>
    </source>
</evidence>
<feature type="compositionally biased region" description="Polar residues" evidence="6">
    <location>
        <begin position="181"/>
        <end position="193"/>
    </location>
</feature>
<evidence type="ECO:0000313" key="9">
    <source>
        <dbReference type="Proteomes" id="UP000325577"/>
    </source>
</evidence>
<dbReference type="InterPro" id="IPR041232">
    <property type="entry name" value="NPL"/>
</dbReference>
<accession>A0A5J5BB44</accession>
<feature type="compositionally biased region" description="Acidic residues" evidence="6">
    <location>
        <begin position="110"/>
        <end position="129"/>
    </location>
</feature>
<keyword evidence="3 5" id="KW-0697">Rotamase</keyword>
<evidence type="ECO:0000256" key="6">
    <source>
        <dbReference type="SAM" id="MobiDB-lite"/>
    </source>
</evidence>
<keyword evidence="4 5" id="KW-0413">Isomerase</keyword>
<name>A0A5J5BB44_9ASTE</name>
<dbReference type="Proteomes" id="UP000325577">
    <property type="component" value="Linkage Group LG14"/>
</dbReference>
<dbReference type="PROSITE" id="PS50059">
    <property type="entry name" value="FKBP_PPIASE"/>
    <property type="match status" value="1"/>
</dbReference>
<reference evidence="8 9" key="1">
    <citation type="submission" date="2019-09" db="EMBL/GenBank/DDBJ databases">
        <title>A chromosome-level genome assembly of the Chinese tupelo Nyssa sinensis.</title>
        <authorList>
            <person name="Yang X."/>
            <person name="Kang M."/>
            <person name="Yang Y."/>
            <person name="Xiong H."/>
            <person name="Wang M."/>
            <person name="Zhang Z."/>
            <person name="Wang Z."/>
            <person name="Wu H."/>
            <person name="Ma T."/>
            <person name="Liu J."/>
            <person name="Xi Z."/>
        </authorList>
    </citation>
    <scope>NUCLEOTIDE SEQUENCE [LARGE SCALE GENOMIC DNA]</scope>
    <source>
        <strain evidence="8">J267</strain>
        <tissue evidence="8">Leaf</tissue>
    </source>
</reference>
<evidence type="ECO:0000256" key="3">
    <source>
        <dbReference type="ARBA" id="ARBA00023110"/>
    </source>
</evidence>